<evidence type="ECO:0000313" key="4">
    <source>
        <dbReference type="Proteomes" id="UP000766629"/>
    </source>
</evidence>
<feature type="transmembrane region" description="Helical" evidence="1">
    <location>
        <begin position="35"/>
        <end position="54"/>
    </location>
</feature>
<dbReference type="Proteomes" id="UP000766629">
    <property type="component" value="Unassembled WGS sequence"/>
</dbReference>
<comment type="caution">
    <text evidence="3">The sequence shown here is derived from an EMBL/GenBank/DDBJ whole genome shotgun (WGS) entry which is preliminary data.</text>
</comment>
<dbReference type="EMBL" id="JAHVJA010000002">
    <property type="protein sequence ID" value="MBY6139075.1"/>
    <property type="molecule type" value="Genomic_DNA"/>
</dbReference>
<proteinExistence type="predicted"/>
<feature type="domain" description="DUF1206" evidence="2">
    <location>
        <begin position="33"/>
        <end position="97"/>
    </location>
</feature>
<evidence type="ECO:0000256" key="1">
    <source>
        <dbReference type="SAM" id="Phobius"/>
    </source>
</evidence>
<feature type="transmembrane region" description="Helical" evidence="1">
    <location>
        <begin position="74"/>
        <end position="94"/>
    </location>
</feature>
<feature type="transmembrane region" description="Helical" evidence="1">
    <location>
        <begin position="155"/>
        <end position="175"/>
    </location>
</feature>
<feature type="transmembrane region" description="Helical" evidence="1">
    <location>
        <begin position="114"/>
        <end position="135"/>
    </location>
</feature>
<evidence type="ECO:0000259" key="2">
    <source>
        <dbReference type="Pfam" id="PF06724"/>
    </source>
</evidence>
<evidence type="ECO:0000313" key="3">
    <source>
        <dbReference type="EMBL" id="MBY6139075.1"/>
    </source>
</evidence>
<feature type="transmembrane region" description="Helical" evidence="1">
    <location>
        <begin position="245"/>
        <end position="270"/>
    </location>
</feature>
<sequence>MPHPSAPPARPGKPPQAPAPPGDFAWAVPIMRAGYAGRGLVYLLVASLSLWSIWQGGDAKGTEEAMGRLQGGAGFAVLVLIALGMFAYAVWRAVDCIWDLEDYGSDLKGLTARAGMITTGLIHLGLGVLAITVMFGRANDTGKSQMLDRLLAAPGGQAMAGLAGGLTIIAGGYYLHKAWTEGYRGHLKGNPATVHLNMALKAGVAAHGIAIGIIGLLMAQAAFLASRSQAGGLGTAFDWLQDKTYGQILVTLLCLGLLAFALVCFVNAAWRIVPKADDRGIRSLSDMLNAPQPRG</sequence>
<name>A0ABS7ND00_9RHOB</name>
<dbReference type="InterPro" id="IPR009597">
    <property type="entry name" value="DUF1206"/>
</dbReference>
<accession>A0ABS7ND00</accession>
<feature type="domain" description="DUF1206" evidence="2">
    <location>
        <begin position="202"/>
        <end position="271"/>
    </location>
</feature>
<keyword evidence="4" id="KW-1185">Reference proteome</keyword>
<keyword evidence="1" id="KW-1133">Transmembrane helix</keyword>
<gene>
    <name evidence="3" type="ORF">KUV26_06450</name>
</gene>
<keyword evidence="1" id="KW-0812">Transmembrane</keyword>
<protein>
    <submittedName>
        <fullName evidence="3">DUF1206 domain-containing protein</fullName>
    </submittedName>
</protein>
<keyword evidence="1" id="KW-0472">Membrane</keyword>
<feature type="domain" description="DUF1206" evidence="2">
    <location>
        <begin position="114"/>
        <end position="180"/>
    </location>
</feature>
<organism evidence="3 4">
    <name type="scientific">Leisingera daeponensis</name>
    <dbReference type="NCBI Taxonomy" id="405746"/>
    <lineage>
        <taxon>Bacteria</taxon>
        <taxon>Pseudomonadati</taxon>
        <taxon>Pseudomonadota</taxon>
        <taxon>Alphaproteobacteria</taxon>
        <taxon>Rhodobacterales</taxon>
        <taxon>Roseobacteraceae</taxon>
        <taxon>Leisingera</taxon>
    </lineage>
</organism>
<feature type="transmembrane region" description="Helical" evidence="1">
    <location>
        <begin position="204"/>
        <end position="225"/>
    </location>
</feature>
<dbReference type="Pfam" id="PF06724">
    <property type="entry name" value="DUF1206"/>
    <property type="match status" value="3"/>
</dbReference>
<reference evidence="3 4" key="1">
    <citation type="submission" date="2021-06" db="EMBL/GenBank/DDBJ databases">
        <title>50 bacteria genomes isolated from Dapeng, Shenzhen, China.</title>
        <authorList>
            <person name="Zheng W."/>
            <person name="Yu S."/>
            <person name="Huang Y."/>
        </authorList>
    </citation>
    <scope>NUCLEOTIDE SEQUENCE [LARGE SCALE GENOMIC DNA]</scope>
    <source>
        <strain evidence="3 4">DP1N14-2</strain>
    </source>
</reference>